<dbReference type="AlphaFoldDB" id="A0A194AK08"/>
<sequence length="452" mass="48794">MKIIIVGAGEVGFHCARRLASENKEVVVIDRNPKVLGRLQDAVDVQVLEGSGSSPEVLKQAGITGADIFLAVTDSDETNLTACTFAHLLAPGITKLARIRNQDVLCYQDILSRELHLGTIINPELEVVKTISSLLGTPGATDLSEFADGRIKLLGVWIGGDNDLADTRLMDLRKKIVDVRFIVAAIIRGNDLIIPTGMDTIRSGDLIYLACEDKDAASLLKDFAPARAGWHDVLIVGGGNIGFKLAIALEKMSVNVKLLDKDNDRCEFLAEHLDKTVVLCGDGTDKDILEEENVSSLDAVITVTGSEETNILASLLAKSIGVNKCITRINKSEYIPLVRAIGLEHIVSPRLSAVNSLLKHVRKGNVISSVAIKDEAEAMEAIAEDRSALVGRPIKDLPFPRGAIVLCIMRGDTVIIPTGEDIINPRDRVILLATRESIAKVEKALTVTLEQL</sequence>
<dbReference type="SUPFAM" id="SSF116726">
    <property type="entry name" value="TrkA C-terminal domain-like"/>
    <property type="match status" value="2"/>
</dbReference>
<evidence type="ECO:0000256" key="3">
    <source>
        <dbReference type="ARBA" id="ARBA00022538"/>
    </source>
</evidence>
<gene>
    <name evidence="9" type="ORF">DPF_2309</name>
</gene>
<dbReference type="EMBL" id="BDFE01000020">
    <property type="protein sequence ID" value="GAU09580.1"/>
    <property type="molecule type" value="Genomic_DNA"/>
</dbReference>
<dbReference type="InterPro" id="IPR050721">
    <property type="entry name" value="Trk_Ktr_HKT_K-transport"/>
</dbReference>
<dbReference type="PANTHER" id="PTHR43833">
    <property type="entry name" value="POTASSIUM CHANNEL PROTEIN 2-RELATED-RELATED"/>
    <property type="match status" value="1"/>
</dbReference>
<keyword evidence="4" id="KW-0630">Potassium</keyword>
<dbReference type="Proteomes" id="UP000095200">
    <property type="component" value="Unassembled WGS sequence"/>
</dbReference>
<dbReference type="InterPro" id="IPR036291">
    <property type="entry name" value="NAD(P)-bd_dom_sf"/>
</dbReference>
<dbReference type="GO" id="GO:0015079">
    <property type="term" value="F:potassium ion transmembrane transporter activity"/>
    <property type="evidence" value="ECO:0007669"/>
    <property type="project" value="InterPro"/>
</dbReference>
<keyword evidence="2" id="KW-0813">Transport</keyword>
<name>A0A194AK08_9BACT</name>
<protein>
    <recommendedName>
        <fullName evidence="1">Trk system potassium uptake protein TrkA</fullName>
    </recommendedName>
</protein>
<reference evidence="10" key="1">
    <citation type="submission" date="2016-06" db="EMBL/GenBank/DDBJ databases">
        <title>Draft genome sequence of Desulfoplanes formicivorans strain Pf12B.</title>
        <authorList>
            <person name="Watanabe M."/>
            <person name="Kojima H."/>
            <person name="Fukui M."/>
        </authorList>
    </citation>
    <scope>NUCLEOTIDE SEQUENCE [LARGE SCALE GENOMIC DNA]</scope>
    <source>
        <strain evidence="10">Pf12B</strain>
    </source>
</reference>
<keyword evidence="10" id="KW-1185">Reference proteome</keyword>
<evidence type="ECO:0000256" key="1">
    <source>
        <dbReference type="ARBA" id="ARBA00017378"/>
    </source>
</evidence>
<evidence type="ECO:0000256" key="5">
    <source>
        <dbReference type="ARBA" id="ARBA00023027"/>
    </source>
</evidence>
<keyword evidence="5" id="KW-0520">NAD</keyword>
<keyword evidence="6" id="KW-0406">Ion transport</keyword>
<dbReference type="Pfam" id="PF02254">
    <property type="entry name" value="TrkA_N"/>
    <property type="match status" value="2"/>
</dbReference>
<feature type="domain" description="RCK C-terminal" evidence="8">
    <location>
        <begin position="141"/>
        <end position="226"/>
    </location>
</feature>
<dbReference type="Gene3D" id="3.30.70.1450">
    <property type="entry name" value="Regulator of K+ conductance, C-terminal domain"/>
    <property type="match status" value="2"/>
</dbReference>
<dbReference type="NCBIfam" id="NF007032">
    <property type="entry name" value="PRK09496.1-4"/>
    <property type="match status" value="1"/>
</dbReference>
<organism evidence="9 10">
    <name type="scientific">Desulfoplanes formicivorans</name>
    <dbReference type="NCBI Taxonomy" id="1592317"/>
    <lineage>
        <taxon>Bacteria</taxon>
        <taxon>Pseudomonadati</taxon>
        <taxon>Thermodesulfobacteriota</taxon>
        <taxon>Desulfovibrionia</taxon>
        <taxon>Desulfovibrionales</taxon>
        <taxon>Desulfoplanaceae</taxon>
        <taxon>Desulfoplanes</taxon>
    </lineage>
</organism>
<dbReference type="STRING" id="1592317.DPF_2309"/>
<feature type="domain" description="RCK C-terminal" evidence="8">
    <location>
        <begin position="365"/>
        <end position="447"/>
    </location>
</feature>
<evidence type="ECO:0000259" key="7">
    <source>
        <dbReference type="PROSITE" id="PS51201"/>
    </source>
</evidence>
<dbReference type="Pfam" id="PF02080">
    <property type="entry name" value="TrkA_C"/>
    <property type="match status" value="2"/>
</dbReference>
<evidence type="ECO:0000256" key="2">
    <source>
        <dbReference type="ARBA" id="ARBA00022448"/>
    </source>
</evidence>
<dbReference type="RefSeq" id="WP_069860144.1">
    <property type="nucleotide sequence ID" value="NZ_BDFE01000020.1"/>
</dbReference>
<dbReference type="PROSITE" id="PS51201">
    <property type="entry name" value="RCK_N"/>
    <property type="match status" value="2"/>
</dbReference>
<evidence type="ECO:0000313" key="9">
    <source>
        <dbReference type="EMBL" id="GAU09580.1"/>
    </source>
</evidence>
<accession>A0A194AK08</accession>
<evidence type="ECO:0000259" key="8">
    <source>
        <dbReference type="PROSITE" id="PS51202"/>
    </source>
</evidence>
<feature type="domain" description="RCK N-terminal" evidence="7">
    <location>
        <begin position="1"/>
        <end position="125"/>
    </location>
</feature>
<comment type="caution">
    <text evidence="9">The sequence shown here is derived from an EMBL/GenBank/DDBJ whole genome shotgun (WGS) entry which is preliminary data.</text>
</comment>
<feature type="domain" description="RCK N-terminal" evidence="7">
    <location>
        <begin position="230"/>
        <end position="347"/>
    </location>
</feature>
<evidence type="ECO:0000256" key="4">
    <source>
        <dbReference type="ARBA" id="ARBA00022958"/>
    </source>
</evidence>
<dbReference type="PRINTS" id="PR00335">
    <property type="entry name" value="KUPTAKETRKA"/>
</dbReference>
<proteinExistence type="predicted"/>
<dbReference type="InterPro" id="IPR006037">
    <property type="entry name" value="RCK_C"/>
</dbReference>
<dbReference type="NCBIfam" id="NF007039">
    <property type="entry name" value="PRK09496.3-2"/>
    <property type="match status" value="1"/>
</dbReference>
<dbReference type="NCBIfam" id="NF007031">
    <property type="entry name" value="PRK09496.1-2"/>
    <property type="match status" value="1"/>
</dbReference>
<dbReference type="OrthoDB" id="9775180at2"/>
<evidence type="ECO:0000256" key="6">
    <source>
        <dbReference type="ARBA" id="ARBA00023065"/>
    </source>
</evidence>
<dbReference type="Gene3D" id="3.40.50.720">
    <property type="entry name" value="NAD(P)-binding Rossmann-like Domain"/>
    <property type="match status" value="2"/>
</dbReference>
<dbReference type="InterPro" id="IPR036721">
    <property type="entry name" value="RCK_C_sf"/>
</dbReference>
<dbReference type="PROSITE" id="PS51202">
    <property type="entry name" value="RCK_C"/>
    <property type="match status" value="2"/>
</dbReference>
<dbReference type="GO" id="GO:0005886">
    <property type="term" value="C:plasma membrane"/>
    <property type="evidence" value="ECO:0007669"/>
    <property type="project" value="InterPro"/>
</dbReference>
<evidence type="ECO:0000313" key="10">
    <source>
        <dbReference type="Proteomes" id="UP000095200"/>
    </source>
</evidence>
<keyword evidence="3" id="KW-0633">Potassium transport</keyword>
<dbReference type="InterPro" id="IPR003148">
    <property type="entry name" value="RCK_N"/>
</dbReference>
<dbReference type="NCBIfam" id="NF007041">
    <property type="entry name" value="PRK09496.3-4"/>
    <property type="match status" value="1"/>
</dbReference>
<dbReference type="InterPro" id="IPR006036">
    <property type="entry name" value="K_uptake_TrkA"/>
</dbReference>
<dbReference type="SUPFAM" id="SSF51735">
    <property type="entry name" value="NAD(P)-binding Rossmann-fold domains"/>
    <property type="match status" value="2"/>
</dbReference>
<dbReference type="PANTHER" id="PTHR43833:SF5">
    <property type="entry name" value="TRK SYSTEM POTASSIUM UPTAKE PROTEIN TRKA"/>
    <property type="match status" value="1"/>
</dbReference>